<evidence type="ECO:0000313" key="2">
    <source>
        <dbReference type="Proteomes" id="UP000789702"/>
    </source>
</evidence>
<comment type="caution">
    <text evidence="1">The sequence shown here is derived from an EMBL/GenBank/DDBJ whole genome shotgun (WGS) entry which is preliminary data.</text>
</comment>
<protein>
    <submittedName>
        <fullName evidence="1">2622_t:CDS:1</fullName>
    </submittedName>
</protein>
<evidence type="ECO:0000313" key="1">
    <source>
        <dbReference type="EMBL" id="CAG8621299.1"/>
    </source>
</evidence>
<organism evidence="1 2">
    <name type="scientific">Dentiscutata heterogama</name>
    <dbReference type="NCBI Taxonomy" id="1316150"/>
    <lineage>
        <taxon>Eukaryota</taxon>
        <taxon>Fungi</taxon>
        <taxon>Fungi incertae sedis</taxon>
        <taxon>Mucoromycota</taxon>
        <taxon>Glomeromycotina</taxon>
        <taxon>Glomeromycetes</taxon>
        <taxon>Diversisporales</taxon>
        <taxon>Gigasporaceae</taxon>
        <taxon>Dentiscutata</taxon>
    </lineage>
</organism>
<reference evidence="1" key="1">
    <citation type="submission" date="2021-06" db="EMBL/GenBank/DDBJ databases">
        <authorList>
            <person name="Kallberg Y."/>
            <person name="Tangrot J."/>
            <person name="Rosling A."/>
        </authorList>
    </citation>
    <scope>NUCLEOTIDE SEQUENCE</scope>
    <source>
        <strain evidence="1">IL203A</strain>
    </source>
</reference>
<dbReference type="Proteomes" id="UP000789702">
    <property type="component" value="Unassembled WGS sequence"/>
</dbReference>
<keyword evidence="2" id="KW-1185">Reference proteome</keyword>
<name>A0ACA9MYC1_9GLOM</name>
<dbReference type="EMBL" id="CAJVPU010012208">
    <property type="protein sequence ID" value="CAG8621299.1"/>
    <property type="molecule type" value="Genomic_DNA"/>
</dbReference>
<proteinExistence type="predicted"/>
<sequence>LLNKTYDPDSDRLSEVDVDAQTNKNNTLNLKENQQAKGSHMNNYFKTSKRNMKNKPDNEHVNDNRQTENIRETDKSMSNDQQSINVISGMLEQTNLANNSTQANDIGTIQDNDNKEDLVISDDDSPGWSECEDCYGNKKEMCAYCGCSVCSWKGNRGHILLCDGPCGKNFHTSCLNPPLTRIPSRNWYYEIDNQSAKKNKRLKSKSVKKYKTQQDILNSDDEDSQNIRKFSKKKATNHNEKCAVLSNPLVKSTSHNDSSIDDYIENFPVVVIERMNALVIDR</sequence>
<accession>A0ACA9MYC1</accession>
<feature type="non-terminal residue" evidence="1">
    <location>
        <position position="1"/>
    </location>
</feature>
<gene>
    <name evidence="1" type="ORF">DHETER_LOCUS8027</name>
</gene>